<keyword evidence="1" id="KW-0732">Signal</keyword>
<accession>A0A146G4R5</accession>
<name>A0A146G4R5_TERSA</name>
<proteinExistence type="predicted"/>
<dbReference type="AlphaFoldDB" id="A0A146G4R5"/>
<sequence>MKKARYSTTFLSGCFLAICALSIGRAGASVLIDPMDSIGNWGAGGGPNANPITLDVDTTIKTEGTGSLDLTATFLDVGGAYADLYLSLSTPLDFSMDTFSVAFRTTDPAAYVVWRLGTVEGPVYEATYVPTAANTWGTISFTASDFTSNVANLQNVNLIQFRVIGDAVGSFPTTVSNHFDNLQIVPEPQTYALLLVGGLFFLVARRSRSSVRA</sequence>
<dbReference type="NCBIfam" id="TIGR02595">
    <property type="entry name" value="PEP_CTERM"/>
    <property type="match status" value="1"/>
</dbReference>
<evidence type="ECO:0000256" key="1">
    <source>
        <dbReference type="SAM" id="SignalP"/>
    </source>
</evidence>
<reference evidence="3" key="1">
    <citation type="journal article" date="2017" name="Genome Announc.">
        <title>Draft Genome Sequence of Terrimicrobium sacchariphilum NM-5T, a Facultative Anaerobic Soil Bacterium of the Class Spartobacteria.</title>
        <authorList>
            <person name="Qiu Y.L."/>
            <person name="Tourlousse D.M."/>
            <person name="Matsuura N."/>
            <person name="Ohashi A."/>
            <person name="Sekiguchi Y."/>
        </authorList>
    </citation>
    <scope>NUCLEOTIDE SEQUENCE [LARGE SCALE GENOMIC DNA]</scope>
    <source>
        <strain evidence="3">NM-5</strain>
    </source>
</reference>
<dbReference type="InterPro" id="IPR013424">
    <property type="entry name" value="Ice-binding_C"/>
</dbReference>
<feature type="chain" id="PRO_5007524649" evidence="1">
    <location>
        <begin position="29"/>
        <end position="213"/>
    </location>
</feature>
<dbReference type="InParanoid" id="A0A146G4R5"/>
<organism evidence="2 3">
    <name type="scientific">Terrimicrobium sacchariphilum</name>
    <dbReference type="NCBI Taxonomy" id="690879"/>
    <lineage>
        <taxon>Bacteria</taxon>
        <taxon>Pseudomonadati</taxon>
        <taxon>Verrucomicrobiota</taxon>
        <taxon>Terrimicrobiia</taxon>
        <taxon>Terrimicrobiales</taxon>
        <taxon>Terrimicrobiaceae</taxon>
        <taxon>Terrimicrobium</taxon>
    </lineage>
</organism>
<dbReference type="Proteomes" id="UP000076023">
    <property type="component" value="Unassembled WGS sequence"/>
</dbReference>
<dbReference type="STRING" id="690879.TSACC_21009"/>
<evidence type="ECO:0000313" key="2">
    <source>
        <dbReference type="EMBL" id="GAT32610.1"/>
    </source>
</evidence>
<dbReference type="RefSeq" id="WP_084400224.1">
    <property type="nucleotide sequence ID" value="NZ_BDCO01000002.1"/>
</dbReference>
<dbReference type="EMBL" id="BDCO01000002">
    <property type="protein sequence ID" value="GAT32610.1"/>
    <property type="molecule type" value="Genomic_DNA"/>
</dbReference>
<feature type="signal peptide" evidence="1">
    <location>
        <begin position="1"/>
        <end position="28"/>
    </location>
</feature>
<evidence type="ECO:0000313" key="3">
    <source>
        <dbReference type="Proteomes" id="UP000076023"/>
    </source>
</evidence>
<protein>
    <submittedName>
        <fullName evidence="2">PEP-CTERM protein-sorting domain-containing protein</fullName>
    </submittedName>
</protein>
<keyword evidence="3" id="KW-1185">Reference proteome</keyword>
<gene>
    <name evidence="2" type="ORF">TSACC_21009</name>
</gene>
<comment type="caution">
    <text evidence="2">The sequence shown here is derived from an EMBL/GenBank/DDBJ whole genome shotgun (WGS) entry which is preliminary data.</text>
</comment>